<keyword evidence="2" id="KW-1185">Reference proteome</keyword>
<dbReference type="AlphaFoldDB" id="A0A5C6S1Q1"/>
<evidence type="ECO:0000313" key="1">
    <source>
        <dbReference type="EMBL" id="TXB68313.1"/>
    </source>
</evidence>
<accession>A0A5C6S1Q1</accession>
<dbReference type="Proteomes" id="UP000321580">
    <property type="component" value="Unassembled WGS sequence"/>
</dbReference>
<proteinExistence type="predicted"/>
<evidence type="ECO:0000313" key="2">
    <source>
        <dbReference type="Proteomes" id="UP000321580"/>
    </source>
</evidence>
<dbReference type="RefSeq" id="WP_147165893.1">
    <property type="nucleotide sequence ID" value="NZ_VOOR01000004.1"/>
</dbReference>
<organism evidence="1 2">
    <name type="scientific">Phaeodactylibacter luteus</name>
    <dbReference type="NCBI Taxonomy" id="1564516"/>
    <lineage>
        <taxon>Bacteria</taxon>
        <taxon>Pseudomonadati</taxon>
        <taxon>Bacteroidota</taxon>
        <taxon>Saprospiria</taxon>
        <taxon>Saprospirales</taxon>
        <taxon>Haliscomenobacteraceae</taxon>
        <taxon>Phaeodactylibacter</taxon>
    </lineage>
</organism>
<name>A0A5C6S1Q1_9BACT</name>
<comment type="caution">
    <text evidence="1">The sequence shown here is derived from an EMBL/GenBank/DDBJ whole genome shotgun (WGS) entry which is preliminary data.</text>
</comment>
<dbReference type="EMBL" id="VOOR01000004">
    <property type="protein sequence ID" value="TXB68313.1"/>
    <property type="molecule type" value="Genomic_DNA"/>
</dbReference>
<protein>
    <submittedName>
        <fullName evidence="1">Uncharacterized protein</fullName>
    </submittedName>
</protein>
<gene>
    <name evidence="1" type="ORF">FRY97_02735</name>
</gene>
<sequence>MEIESRKGLRAIICACLLQVGGIASLNPLLAQEAAQPDICFCKNNDSVFEQELIRALSINLVAIQQDFLPVDSFGITWSAENRPHPLPFSWGVAVGADVIVFSPALSPWQRDTFFRLNQAEYYWEKGQLTSAYFYSLSEFGADTAIIQQDTIQLDTLGQGAFAYQGVGWPNRMKVASLEALSQYLLYFELVEAAGYRLCLLPIAPGGEFIILSNKVQGGLVLVAETSPGNGEINFGMAGYLLPVEYGGARYRFMPYAPSMQK</sequence>
<reference evidence="1 2" key="1">
    <citation type="submission" date="2019-08" db="EMBL/GenBank/DDBJ databases">
        <title>Genome of Phaeodactylibacter luteus.</title>
        <authorList>
            <person name="Bowman J.P."/>
        </authorList>
    </citation>
    <scope>NUCLEOTIDE SEQUENCE [LARGE SCALE GENOMIC DNA]</scope>
    <source>
        <strain evidence="1 2">KCTC 42180</strain>
    </source>
</reference>